<reference evidence="2" key="1">
    <citation type="journal article" date="2019" name="Int. J. Syst. Evol. Microbiol.">
        <title>The Global Catalogue of Microorganisms (GCM) 10K type strain sequencing project: providing services to taxonomists for standard genome sequencing and annotation.</title>
        <authorList>
            <consortium name="The Broad Institute Genomics Platform"/>
            <consortium name="The Broad Institute Genome Sequencing Center for Infectious Disease"/>
            <person name="Wu L."/>
            <person name="Ma J."/>
        </authorList>
    </citation>
    <scope>NUCLEOTIDE SEQUENCE [LARGE SCALE GENOMIC DNA]</scope>
    <source>
        <strain evidence="2">CGMCC 1.16305</strain>
    </source>
</reference>
<protein>
    <submittedName>
        <fullName evidence="1">Uncharacterized protein</fullName>
    </submittedName>
</protein>
<organism evidence="1 2">
    <name type="scientific">Scopulibacillus cellulosilyticus</name>
    <dbReference type="NCBI Taxonomy" id="2665665"/>
    <lineage>
        <taxon>Bacteria</taxon>
        <taxon>Bacillati</taxon>
        <taxon>Bacillota</taxon>
        <taxon>Bacilli</taxon>
        <taxon>Bacillales</taxon>
        <taxon>Sporolactobacillaceae</taxon>
        <taxon>Scopulibacillus</taxon>
    </lineage>
</organism>
<evidence type="ECO:0000313" key="2">
    <source>
        <dbReference type="Proteomes" id="UP001596505"/>
    </source>
</evidence>
<dbReference type="EMBL" id="JBHTCO010000019">
    <property type="protein sequence ID" value="MFC7394276.1"/>
    <property type="molecule type" value="Genomic_DNA"/>
</dbReference>
<comment type="caution">
    <text evidence="1">The sequence shown here is derived from an EMBL/GenBank/DDBJ whole genome shotgun (WGS) entry which is preliminary data.</text>
</comment>
<evidence type="ECO:0000313" key="1">
    <source>
        <dbReference type="EMBL" id="MFC7394276.1"/>
    </source>
</evidence>
<dbReference type="RefSeq" id="WP_380967450.1">
    <property type="nucleotide sequence ID" value="NZ_JBHTCO010000019.1"/>
</dbReference>
<keyword evidence="2" id="KW-1185">Reference proteome</keyword>
<accession>A0ABW2Q4A4</accession>
<name>A0ABW2Q4A4_9BACL</name>
<gene>
    <name evidence="1" type="ORF">ACFQRG_15070</name>
</gene>
<proteinExistence type="predicted"/>
<dbReference type="Proteomes" id="UP001596505">
    <property type="component" value="Unassembled WGS sequence"/>
</dbReference>
<sequence>MEQMDLNSLTIGDSVLLEDGEYTFNQYIFIVKDSIIKHIYSSVIDSNQLSLEIEPAFI</sequence>